<feature type="domain" description="DUF112" evidence="2">
    <location>
        <begin position="18"/>
        <end position="436"/>
    </location>
</feature>
<proteinExistence type="predicted"/>
<organism evidence="3 4">
    <name type="scientific">Paenibacillus validus</name>
    <dbReference type="NCBI Taxonomy" id="44253"/>
    <lineage>
        <taxon>Bacteria</taxon>
        <taxon>Bacillati</taxon>
        <taxon>Bacillota</taxon>
        <taxon>Bacilli</taxon>
        <taxon>Bacillales</taxon>
        <taxon>Paenibacillaceae</taxon>
        <taxon>Paenibacillus</taxon>
    </lineage>
</organism>
<dbReference type="AlphaFoldDB" id="A0A7X2ZDG9"/>
<name>A0A7X2ZDG9_9BACL</name>
<feature type="transmembrane region" description="Helical" evidence="1">
    <location>
        <begin position="166"/>
        <end position="185"/>
    </location>
</feature>
<gene>
    <name evidence="3" type="ORF">GNP93_19920</name>
</gene>
<keyword evidence="1" id="KW-1133">Transmembrane helix</keyword>
<feature type="transmembrane region" description="Helical" evidence="1">
    <location>
        <begin position="459"/>
        <end position="484"/>
    </location>
</feature>
<feature type="transmembrane region" description="Helical" evidence="1">
    <location>
        <begin position="197"/>
        <end position="220"/>
    </location>
</feature>
<dbReference type="PANTHER" id="PTHR35342">
    <property type="entry name" value="TRICARBOXYLIC TRANSPORT PROTEIN"/>
    <property type="match status" value="1"/>
</dbReference>
<keyword evidence="1" id="KW-0812">Transmembrane</keyword>
<sequence length="499" mass="53325">MEFFSFDFSLLFTWGNMFAIIFGAIFGLFIGVLPGLGPTVGIALLLPLTYNMDPLASILMLVSLYQSAEYGGSISSIVLGIPGNAAAVATTLDGNAMAKQGFPGKALGYSLTSSTIGGLFGTLILMVLAIPLTKLTIKFADPEFFLIGVLGLVCIISLSSKDAMKSAVSVLLGLLLGMIGMDVFTGSQRFTMGSMDLMEGLSMIAMLTGMFAISEVLSMLTDDLNKRYVTDNQNLKTNLTWKEYKSVNKSVWKGSIIGTLAGIIPGLGAGPASWLAYTDAKRSSKNPEKFGKGEPNGIAAPEAANNAVVGGALIPLLTLGIPGSAATAVILSAFMIHGIQPGPQVFKNDPNLIYGIFWGFLVATIAMYYLGKWTTSLWARTLTIPNYILIPIILFAALIGAFAARGSLFDVWVTIIVGVVSFFILKLDYSFPAFILAFVLGPMLEKSLRRSLMLSDGSYSIFVSRGYSIVLVGLIALLVGNMLFQFLKKRSVKKEDISI</sequence>
<feature type="transmembrane region" description="Helical" evidence="1">
    <location>
        <begin position="312"/>
        <end position="339"/>
    </location>
</feature>
<feature type="transmembrane region" description="Helical" evidence="1">
    <location>
        <begin position="411"/>
        <end position="439"/>
    </location>
</feature>
<feature type="transmembrane region" description="Helical" evidence="1">
    <location>
        <begin position="107"/>
        <end position="132"/>
    </location>
</feature>
<dbReference type="EMBL" id="WNZX01000019">
    <property type="protein sequence ID" value="MUG72930.1"/>
    <property type="molecule type" value="Genomic_DNA"/>
</dbReference>
<dbReference type="PANTHER" id="PTHR35342:SF5">
    <property type="entry name" value="TRICARBOXYLIC TRANSPORT PROTEIN"/>
    <property type="match status" value="1"/>
</dbReference>
<comment type="caution">
    <text evidence="3">The sequence shown here is derived from an EMBL/GenBank/DDBJ whole genome shotgun (WGS) entry which is preliminary data.</text>
</comment>
<reference evidence="3 4" key="1">
    <citation type="submission" date="2019-11" db="EMBL/GenBank/DDBJ databases">
        <title>Draft genome sequences of five Paenibacillus species of dairy origin.</title>
        <authorList>
            <person name="Olajide A.M."/>
            <person name="Chen S."/>
            <person name="Lapointe G."/>
        </authorList>
    </citation>
    <scope>NUCLEOTIDE SEQUENCE [LARGE SCALE GENOMIC DNA]</scope>
    <source>
        <strain evidence="3 4">2CS3</strain>
    </source>
</reference>
<evidence type="ECO:0000259" key="2">
    <source>
        <dbReference type="Pfam" id="PF01970"/>
    </source>
</evidence>
<feature type="transmembrane region" description="Helical" evidence="1">
    <location>
        <begin position="144"/>
        <end position="160"/>
    </location>
</feature>
<evidence type="ECO:0000313" key="4">
    <source>
        <dbReference type="Proteomes" id="UP000450917"/>
    </source>
</evidence>
<protein>
    <submittedName>
        <fullName evidence="3">C4-dicarboxylate ABC transporter permease</fullName>
    </submittedName>
</protein>
<evidence type="ECO:0000256" key="1">
    <source>
        <dbReference type="SAM" id="Phobius"/>
    </source>
</evidence>
<feature type="transmembrane region" description="Helical" evidence="1">
    <location>
        <begin position="40"/>
        <end position="65"/>
    </location>
</feature>
<feature type="transmembrane region" description="Helical" evidence="1">
    <location>
        <begin position="351"/>
        <end position="370"/>
    </location>
</feature>
<feature type="transmembrane region" description="Helical" evidence="1">
    <location>
        <begin position="12"/>
        <end position="33"/>
    </location>
</feature>
<keyword evidence="4" id="KW-1185">Reference proteome</keyword>
<dbReference type="InterPro" id="IPR002823">
    <property type="entry name" value="DUF112_TM"/>
</dbReference>
<dbReference type="Proteomes" id="UP000450917">
    <property type="component" value="Unassembled WGS sequence"/>
</dbReference>
<feature type="transmembrane region" description="Helical" evidence="1">
    <location>
        <begin position="382"/>
        <end position="404"/>
    </location>
</feature>
<keyword evidence="1" id="KW-0472">Membrane</keyword>
<accession>A0A7X2ZDG9</accession>
<dbReference type="RefSeq" id="WP_141335794.1">
    <property type="nucleotide sequence ID" value="NZ_WNZX01000019.1"/>
</dbReference>
<dbReference type="Pfam" id="PF01970">
    <property type="entry name" value="TctA"/>
    <property type="match status" value="1"/>
</dbReference>
<evidence type="ECO:0000313" key="3">
    <source>
        <dbReference type="EMBL" id="MUG72930.1"/>
    </source>
</evidence>